<keyword evidence="1" id="KW-0699">rRNA-binding</keyword>
<dbReference type="SMART" id="SM00533">
    <property type="entry name" value="MUTSd"/>
    <property type="match status" value="1"/>
</dbReference>
<dbReference type="InterPro" id="IPR000432">
    <property type="entry name" value="DNA_mismatch_repair_MutS_C"/>
</dbReference>
<keyword evidence="7" id="KW-0175">Coiled coil</keyword>
<name>A0ABY9CPF1_VITVI</name>
<dbReference type="PIRSF" id="PIRSF005814">
    <property type="entry name" value="MutS_YshD"/>
    <property type="match status" value="1"/>
</dbReference>
<reference evidence="9 10" key="1">
    <citation type="journal article" date="2023" name="Hortic Res">
        <title>The complete reference genome for grapevine (Vitis vinifera L.) genetics and breeding.</title>
        <authorList>
            <person name="Shi X."/>
            <person name="Cao S."/>
            <person name="Wang X."/>
            <person name="Huang S."/>
            <person name="Wang Y."/>
            <person name="Liu Z."/>
            <person name="Liu W."/>
            <person name="Leng X."/>
            <person name="Peng Y."/>
            <person name="Wang N."/>
            <person name="Wang Y."/>
            <person name="Ma Z."/>
            <person name="Xu X."/>
            <person name="Zhang F."/>
            <person name="Xue H."/>
            <person name="Zhong H."/>
            <person name="Wang Y."/>
            <person name="Zhang K."/>
            <person name="Velt A."/>
            <person name="Avia K."/>
            <person name="Holtgrawe D."/>
            <person name="Grimplet J."/>
            <person name="Matus J.T."/>
            <person name="Ware D."/>
            <person name="Wu X."/>
            <person name="Wang H."/>
            <person name="Liu C."/>
            <person name="Fang Y."/>
            <person name="Rustenholz C."/>
            <person name="Cheng Z."/>
            <person name="Xiao H."/>
            <person name="Zhou Y."/>
        </authorList>
    </citation>
    <scope>NUCLEOTIDE SEQUENCE [LARGE SCALE GENOMIC DNA]</scope>
    <source>
        <strain evidence="10">cv. Pinot noir / PN40024</strain>
        <tissue evidence="9">Leaf</tissue>
    </source>
</reference>
<keyword evidence="3" id="KW-0378">Hydrolase</keyword>
<protein>
    <recommendedName>
        <fullName evidence="8">Smr domain-containing protein</fullName>
    </recommendedName>
</protein>
<dbReference type="InterPro" id="IPR005747">
    <property type="entry name" value="MutS2"/>
</dbReference>
<evidence type="ECO:0000313" key="10">
    <source>
        <dbReference type="Proteomes" id="UP001227230"/>
    </source>
</evidence>
<dbReference type="SUPFAM" id="SSF48334">
    <property type="entry name" value="DNA repair protein MutS, domain III"/>
    <property type="match status" value="1"/>
</dbReference>
<keyword evidence="6" id="KW-0238">DNA-binding</keyword>
<dbReference type="NCBIfam" id="TIGR01069">
    <property type="entry name" value="mutS2"/>
    <property type="match status" value="1"/>
</dbReference>
<feature type="coiled-coil region" evidence="7">
    <location>
        <begin position="654"/>
        <end position="685"/>
    </location>
</feature>
<evidence type="ECO:0000256" key="5">
    <source>
        <dbReference type="ARBA" id="ARBA00022884"/>
    </source>
</evidence>
<dbReference type="SMART" id="SM00534">
    <property type="entry name" value="MUTSac"/>
    <property type="match status" value="1"/>
</dbReference>
<gene>
    <name evidence="9" type="ORF">VitviT2T_015064</name>
</gene>
<dbReference type="Pfam" id="PF00488">
    <property type="entry name" value="MutS_V"/>
    <property type="match status" value="1"/>
</dbReference>
<evidence type="ECO:0000313" key="9">
    <source>
        <dbReference type="EMBL" id="WJZ96371.1"/>
    </source>
</evidence>
<sequence>MEFCHRFISIRTPSIIHRTRKPYISFCNSPESQRIRISETLHNETLKTLEWDSICRQLSAFTSTTMASAAARNGNVRLGRSRDESQKLMDQTTAAVLFSRPLDFSRIEDVSEIVDSAVGGELVTVGELCAVKRTLQSAREVLEQLEDGERSERYSPLLEILRSCDFQIELEHKIGFCIDCNLSIILDRASEDLEIVRSERKRNMENLDLLLKKASTEIFQAGGIDRPLITKRRSRMCVGVRASHRHLLSDGVLLNVSSSGATYFMEPKGAVELNNMEVRLSNSQKAEENAILSLFTSEIARSEMEIKYLLDRIVEVDLAFARAAYAQWMNGVCPSFSCGGPEGFKSNGSDYALSVHIEGIQHPLLLESSLRNFPDVLTPQIASSVQLDKGNAVVPIDIQIGCGTRVVVISGPNTGGKTTSMKTLGLASLMSKAGMYLPAKKHPRLPWFDMVLAEIGDHQSWEQNLSTFSGHISRVCKILEVASKESLVLIDEIGCGTDPSEGVALSASILEYLKDSVNLAVITTHYADLSCLKEKDAQFENAAMEFSLENLQPTYRILWGRTGDSNALKIAKSIGFDEKIVERAQEWVERLMPDKQQQWKGLLYQSLMEERNRLEAQAQAASSLHSEIMDLYREIQEEAQDLDGREILLKAKETQQVQKELKTAKSQLQTVVQELENQLRTANADNFNSLIKKSESAISSIVEAHRLSDDFFVTEKDSSSYKPQLGEQVNVKGLGGKLATVVEAPGDDDETVLVQYGNIRVRVKKSNIIAIPVSERNAGTSSVRPLRRQGQRRRILRNASDADKNEEVSYGPLVQTSKNTVDLRGMRVEEASHHLNMAISARESNSVLFVIHGMGTGVVKECAIEILRNHPRVAKFEQESPMNYGCTVAYIK</sequence>
<dbReference type="EMBL" id="CP126657">
    <property type="protein sequence ID" value="WJZ96371.1"/>
    <property type="molecule type" value="Genomic_DNA"/>
</dbReference>
<dbReference type="PANTHER" id="PTHR48466:SF1">
    <property type="entry name" value="SMR DOMAIN-CONTAINING PROTEIN"/>
    <property type="match status" value="1"/>
</dbReference>
<evidence type="ECO:0000256" key="2">
    <source>
        <dbReference type="ARBA" id="ARBA00022741"/>
    </source>
</evidence>
<dbReference type="PROSITE" id="PS50828">
    <property type="entry name" value="SMR"/>
    <property type="match status" value="1"/>
</dbReference>
<accession>A0ABY9CPF1</accession>
<dbReference type="Gene3D" id="3.40.50.300">
    <property type="entry name" value="P-loop containing nucleotide triphosphate hydrolases"/>
    <property type="match status" value="1"/>
</dbReference>
<dbReference type="InterPro" id="IPR036187">
    <property type="entry name" value="DNA_mismatch_repair_MutS_sf"/>
</dbReference>
<dbReference type="InterPro" id="IPR036063">
    <property type="entry name" value="Smr_dom_sf"/>
</dbReference>
<keyword evidence="5" id="KW-0694">RNA-binding</keyword>
<dbReference type="InterPro" id="IPR046893">
    <property type="entry name" value="MSSS"/>
</dbReference>
<proteinExistence type="predicted"/>
<dbReference type="InterPro" id="IPR007696">
    <property type="entry name" value="DNA_mismatch_repair_MutS_core"/>
</dbReference>
<evidence type="ECO:0000256" key="4">
    <source>
        <dbReference type="ARBA" id="ARBA00022840"/>
    </source>
</evidence>
<dbReference type="InterPro" id="IPR045076">
    <property type="entry name" value="MutS"/>
</dbReference>
<dbReference type="Proteomes" id="UP001227230">
    <property type="component" value="Chromosome 10"/>
</dbReference>
<dbReference type="Gene3D" id="3.30.1370.110">
    <property type="match status" value="1"/>
</dbReference>
<evidence type="ECO:0000256" key="7">
    <source>
        <dbReference type="SAM" id="Coils"/>
    </source>
</evidence>
<dbReference type="Pfam" id="PF20297">
    <property type="entry name" value="MSSS"/>
    <property type="match status" value="1"/>
</dbReference>
<evidence type="ECO:0000256" key="1">
    <source>
        <dbReference type="ARBA" id="ARBA00022730"/>
    </source>
</evidence>
<keyword evidence="2" id="KW-0547">Nucleotide-binding</keyword>
<dbReference type="InterPro" id="IPR002625">
    <property type="entry name" value="Smr_dom"/>
</dbReference>
<evidence type="ECO:0000259" key="8">
    <source>
        <dbReference type="PROSITE" id="PS50828"/>
    </source>
</evidence>
<keyword evidence="10" id="KW-1185">Reference proteome</keyword>
<keyword evidence="4" id="KW-0067">ATP-binding</keyword>
<feature type="domain" description="Smr" evidence="8">
    <location>
        <begin position="821"/>
        <end position="892"/>
    </location>
</feature>
<dbReference type="SUPFAM" id="SSF160443">
    <property type="entry name" value="SMR domain-like"/>
    <property type="match status" value="1"/>
</dbReference>
<evidence type="ECO:0000256" key="3">
    <source>
        <dbReference type="ARBA" id="ARBA00022801"/>
    </source>
</evidence>
<dbReference type="SUPFAM" id="SSF52540">
    <property type="entry name" value="P-loop containing nucleoside triphosphate hydrolases"/>
    <property type="match status" value="1"/>
</dbReference>
<dbReference type="PANTHER" id="PTHR48466">
    <property type="entry name" value="OS10G0509000 PROTEIN-RELATED"/>
    <property type="match status" value="1"/>
</dbReference>
<dbReference type="InterPro" id="IPR027417">
    <property type="entry name" value="P-loop_NTPase"/>
</dbReference>
<dbReference type="Pfam" id="PF01713">
    <property type="entry name" value="Smr"/>
    <property type="match status" value="1"/>
</dbReference>
<organism evidence="9 10">
    <name type="scientific">Vitis vinifera</name>
    <name type="common">Grape</name>
    <dbReference type="NCBI Taxonomy" id="29760"/>
    <lineage>
        <taxon>Eukaryota</taxon>
        <taxon>Viridiplantae</taxon>
        <taxon>Streptophyta</taxon>
        <taxon>Embryophyta</taxon>
        <taxon>Tracheophyta</taxon>
        <taxon>Spermatophyta</taxon>
        <taxon>Magnoliopsida</taxon>
        <taxon>eudicotyledons</taxon>
        <taxon>Gunneridae</taxon>
        <taxon>Pentapetalae</taxon>
        <taxon>rosids</taxon>
        <taxon>Vitales</taxon>
        <taxon>Vitaceae</taxon>
        <taxon>Viteae</taxon>
        <taxon>Vitis</taxon>
    </lineage>
</organism>
<evidence type="ECO:0000256" key="6">
    <source>
        <dbReference type="ARBA" id="ARBA00023125"/>
    </source>
</evidence>
<dbReference type="SMART" id="SM00463">
    <property type="entry name" value="SMR"/>
    <property type="match status" value="1"/>
</dbReference>